<accession>A0A5A7PCI1</accession>
<dbReference type="Proteomes" id="UP000325081">
    <property type="component" value="Unassembled WGS sequence"/>
</dbReference>
<evidence type="ECO:0000313" key="1">
    <source>
        <dbReference type="EMBL" id="GER30655.1"/>
    </source>
</evidence>
<gene>
    <name evidence="1" type="ORF">STAS_06617</name>
</gene>
<comment type="caution">
    <text evidence="1">The sequence shown here is derived from an EMBL/GenBank/DDBJ whole genome shotgun (WGS) entry which is preliminary data.</text>
</comment>
<evidence type="ECO:0000313" key="2">
    <source>
        <dbReference type="Proteomes" id="UP000325081"/>
    </source>
</evidence>
<protein>
    <submittedName>
        <fullName evidence="1">P-loop containing nucleoside triphosphatehydrolases superfamily protein</fullName>
    </submittedName>
</protein>
<dbReference type="EMBL" id="BKCP01004372">
    <property type="protein sequence ID" value="GER30655.1"/>
    <property type="molecule type" value="Genomic_DNA"/>
</dbReference>
<reference evidence="2" key="1">
    <citation type="journal article" date="2019" name="Curr. Biol.">
        <title>Genome Sequence of Striga asiatica Provides Insight into the Evolution of Plant Parasitism.</title>
        <authorList>
            <person name="Yoshida S."/>
            <person name="Kim S."/>
            <person name="Wafula E.K."/>
            <person name="Tanskanen J."/>
            <person name="Kim Y.M."/>
            <person name="Honaas L."/>
            <person name="Yang Z."/>
            <person name="Spallek T."/>
            <person name="Conn C.E."/>
            <person name="Ichihashi Y."/>
            <person name="Cheong K."/>
            <person name="Cui S."/>
            <person name="Der J.P."/>
            <person name="Gundlach H."/>
            <person name="Jiao Y."/>
            <person name="Hori C."/>
            <person name="Ishida J.K."/>
            <person name="Kasahara H."/>
            <person name="Kiba T."/>
            <person name="Kim M.S."/>
            <person name="Koo N."/>
            <person name="Laohavisit A."/>
            <person name="Lee Y.H."/>
            <person name="Lumba S."/>
            <person name="McCourt P."/>
            <person name="Mortimer J.C."/>
            <person name="Mutuku J.M."/>
            <person name="Nomura T."/>
            <person name="Sasaki-Sekimoto Y."/>
            <person name="Seto Y."/>
            <person name="Wang Y."/>
            <person name="Wakatake T."/>
            <person name="Sakakibara H."/>
            <person name="Demura T."/>
            <person name="Yamaguchi S."/>
            <person name="Yoneyama K."/>
            <person name="Manabe R.I."/>
            <person name="Nelson D.C."/>
            <person name="Schulman A.H."/>
            <person name="Timko M.P."/>
            <person name="dePamphilis C.W."/>
            <person name="Choi D."/>
            <person name="Shirasu K."/>
        </authorList>
    </citation>
    <scope>NUCLEOTIDE SEQUENCE [LARGE SCALE GENOMIC DNA]</scope>
    <source>
        <strain evidence="2">cv. UVA1</strain>
    </source>
</reference>
<organism evidence="1 2">
    <name type="scientific">Striga asiatica</name>
    <name type="common">Asiatic witchweed</name>
    <name type="synonym">Buchnera asiatica</name>
    <dbReference type="NCBI Taxonomy" id="4170"/>
    <lineage>
        <taxon>Eukaryota</taxon>
        <taxon>Viridiplantae</taxon>
        <taxon>Streptophyta</taxon>
        <taxon>Embryophyta</taxon>
        <taxon>Tracheophyta</taxon>
        <taxon>Spermatophyta</taxon>
        <taxon>Magnoliopsida</taxon>
        <taxon>eudicotyledons</taxon>
        <taxon>Gunneridae</taxon>
        <taxon>Pentapetalae</taxon>
        <taxon>asterids</taxon>
        <taxon>lamiids</taxon>
        <taxon>Lamiales</taxon>
        <taxon>Orobanchaceae</taxon>
        <taxon>Buchnereae</taxon>
        <taxon>Striga</taxon>
    </lineage>
</organism>
<keyword evidence="2" id="KW-1185">Reference proteome</keyword>
<keyword evidence="1" id="KW-0378">Hydrolase</keyword>
<dbReference type="AlphaFoldDB" id="A0A5A7PCI1"/>
<name>A0A5A7PCI1_STRAF</name>
<dbReference type="GO" id="GO:0016787">
    <property type="term" value="F:hydrolase activity"/>
    <property type="evidence" value="ECO:0007669"/>
    <property type="project" value="UniProtKB-KW"/>
</dbReference>
<sequence length="241" mass="27086">MASRTEALERQKEEIDQFTVQLQLKGDEVVRLSNQMHAKELKFVREAWNPKYEGSQKIEKGGQDRCSGSRLRPDLWNTFSIQHPIGGKITAGSGSGRSGSEKTYRSQYQYGCAQERAIGASQLMVLSAPLSRGEQKALTLIILETMEKKMRYRRLYRPCPPGPLQTVDAAKSKRHQPIMKCSGSNPLLSGRRFRHVDGYTRLDVIDLAIYPLPSLPVGLSSGGLTLLSARRELRERDPKKS</sequence>
<proteinExistence type="predicted"/>